<dbReference type="InterPro" id="IPR000674">
    <property type="entry name" value="Ald_Oxase/Xan_DH_a/b"/>
</dbReference>
<protein>
    <submittedName>
        <fullName evidence="4">Xanthine dehydrogenase</fullName>
    </submittedName>
</protein>
<dbReference type="InterPro" id="IPR046867">
    <property type="entry name" value="AldOxase/xan_DH_MoCoBD2"/>
</dbReference>
<keyword evidence="1" id="KW-0500">Molybdenum</keyword>
<evidence type="ECO:0000259" key="3">
    <source>
        <dbReference type="SMART" id="SM01008"/>
    </source>
</evidence>
<keyword evidence="2" id="KW-0560">Oxidoreductase</keyword>
<dbReference type="RefSeq" id="WP_203921216.1">
    <property type="nucleotide sequence ID" value="NZ_BONZ01000056.1"/>
</dbReference>
<dbReference type="InterPro" id="IPR016208">
    <property type="entry name" value="Ald_Oxase/xanthine_DH-like"/>
</dbReference>
<evidence type="ECO:0000313" key="4">
    <source>
        <dbReference type="EMBL" id="GIH17672.1"/>
    </source>
</evidence>
<proteinExistence type="predicted"/>
<dbReference type="SUPFAM" id="SSF54665">
    <property type="entry name" value="CO dehydrogenase molybdoprotein N-domain-like"/>
    <property type="match status" value="1"/>
</dbReference>
<evidence type="ECO:0000256" key="1">
    <source>
        <dbReference type="ARBA" id="ARBA00022505"/>
    </source>
</evidence>
<dbReference type="Pfam" id="PF01315">
    <property type="entry name" value="Ald_Xan_dh_C"/>
    <property type="match status" value="1"/>
</dbReference>
<evidence type="ECO:0000313" key="5">
    <source>
        <dbReference type="Proteomes" id="UP000642748"/>
    </source>
</evidence>
<dbReference type="SMART" id="SM01008">
    <property type="entry name" value="Ald_Xan_dh_C"/>
    <property type="match status" value="1"/>
</dbReference>
<reference evidence="4" key="1">
    <citation type="submission" date="2021-01" db="EMBL/GenBank/DDBJ databases">
        <title>Whole genome shotgun sequence of Rugosimonospora africana NBRC 104875.</title>
        <authorList>
            <person name="Komaki H."/>
            <person name="Tamura T."/>
        </authorList>
    </citation>
    <scope>NUCLEOTIDE SEQUENCE</scope>
    <source>
        <strain evidence="4">NBRC 104875</strain>
    </source>
</reference>
<dbReference type="SUPFAM" id="SSF56003">
    <property type="entry name" value="Molybdenum cofactor-binding domain"/>
    <property type="match status" value="1"/>
</dbReference>
<dbReference type="InterPro" id="IPR036856">
    <property type="entry name" value="Ald_Oxase/Xan_DH_a/b_sf"/>
</dbReference>
<dbReference type="InterPro" id="IPR037165">
    <property type="entry name" value="AldOxase/xan_DH_Mopterin-bd_sf"/>
</dbReference>
<keyword evidence="5" id="KW-1185">Reference proteome</keyword>
<dbReference type="InterPro" id="IPR008274">
    <property type="entry name" value="AldOxase/xan_DH_MoCoBD1"/>
</dbReference>
<dbReference type="Pfam" id="PF20256">
    <property type="entry name" value="MoCoBD_2"/>
    <property type="match status" value="2"/>
</dbReference>
<dbReference type="PANTHER" id="PTHR11908">
    <property type="entry name" value="XANTHINE DEHYDROGENASE"/>
    <property type="match status" value="1"/>
</dbReference>
<organism evidence="4 5">
    <name type="scientific">Rugosimonospora africana</name>
    <dbReference type="NCBI Taxonomy" id="556532"/>
    <lineage>
        <taxon>Bacteria</taxon>
        <taxon>Bacillati</taxon>
        <taxon>Actinomycetota</taxon>
        <taxon>Actinomycetes</taxon>
        <taxon>Micromonosporales</taxon>
        <taxon>Micromonosporaceae</taxon>
        <taxon>Rugosimonospora</taxon>
    </lineage>
</organism>
<name>A0A8J3QX15_9ACTN</name>
<dbReference type="GO" id="GO:0005506">
    <property type="term" value="F:iron ion binding"/>
    <property type="evidence" value="ECO:0007669"/>
    <property type="project" value="InterPro"/>
</dbReference>
<evidence type="ECO:0000256" key="2">
    <source>
        <dbReference type="ARBA" id="ARBA00023002"/>
    </source>
</evidence>
<dbReference type="Pfam" id="PF02738">
    <property type="entry name" value="MoCoBD_1"/>
    <property type="match status" value="1"/>
</dbReference>
<gene>
    <name evidence="4" type="ORF">Raf01_58440</name>
</gene>
<dbReference type="Gene3D" id="3.30.365.10">
    <property type="entry name" value="Aldehyde oxidase/xanthine dehydrogenase, molybdopterin binding domain"/>
    <property type="match status" value="4"/>
</dbReference>
<dbReference type="EMBL" id="BONZ01000056">
    <property type="protein sequence ID" value="GIH17672.1"/>
    <property type="molecule type" value="Genomic_DNA"/>
</dbReference>
<dbReference type="Proteomes" id="UP000642748">
    <property type="component" value="Unassembled WGS sequence"/>
</dbReference>
<accession>A0A8J3QX15</accession>
<comment type="caution">
    <text evidence="4">The sequence shown here is derived from an EMBL/GenBank/DDBJ whole genome shotgun (WGS) entry which is preliminary data.</text>
</comment>
<dbReference type="GO" id="GO:0016491">
    <property type="term" value="F:oxidoreductase activity"/>
    <property type="evidence" value="ECO:0007669"/>
    <property type="project" value="UniProtKB-KW"/>
</dbReference>
<dbReference type="AlphaFoldDB" id="A0A8J3QX15"/>
<dbReference type="Gene3D" id="3.90.1170.50">
    <property type="entry name" value="Aldehyde oxidase/xanthine dehydrogenase, a/b hammerhead"/>
    <property type="match status" value="1"/>
</dbReference>
<sequence length="697" mass="74942">MTVTARAMGEVIDRIDGPDKVRGVARYAFEQPLDHPAYLYPVQSTIARGRIIGIDCRSASSTPGVLMVLNQYNAPRTNIPAGQGELNILQSDRVAFRNQFVAGVIAETSEIARHAASLVRLEYQEEPHDVELHGDRDDFWVPSAASAQFPMELDKGDVDAVLTSAPVRLDRVYTTARQYHNPLEPHTTAALWSEDGLTLYVSTQGVSGIRDVVTALFGLDPGRVRVVSSNVGGAFGSKVHANPDVVLTLLAARMVPNRPVKFALTRQQMFSQAGYRPPTVQRLQIGAERDGRIMAFSHSSTSATSKLVEYAEHCTRPTATIYAAPNLRTRQLVTSLDVPTPCIMRAPGDCPGMFAIECAMDELAVECGIDPIELRIRNEPEIHPASGLPFSSRNLIGCLQEGAQRFDWEHRDPKPRARNELGWLVGTGVAASTYHALQQSGSMATIRADPDGRYTVLIAAADMGTGTWTALTQVAADALGVPVGSVDLRIGDTAYPNASSAGGSSGIASWGAVICEAAGQLRDRLGRGGSIPRQGLEVTARMPENRYASQYALHSFGAQFAEVRVNAETGEVRVPRLLGVFAAGRIVNPKTARSQLLGGMTMGLSMALHEEGVLDPRFGHVVNQDLATYHVSSNADVGDVEVHCLDEDDPYVNPMGTKGVGELGIVGTAAAIANAVYHATGVRIRDLPITLDKLVAW</sequence>
<dbReference type="PANTHER" id="PTHR11908:SF132">
    <property type="entry name" value="ALDEHYDE OXIDASE 1-RELATED"/>
    <property type="match status" value="1"/>
</dbReference>
<feature type="domain" description="Aldehyde oxidase/xanthine dehydrogenase a/b hammerhead" evidence="3">
    <location>
        <begin position="22"/>
        <end position="127"/>
    </location>
</feature>